<dbReference type="Proteomes" id="UP000315750">
    <property type="component" value="Chromosome"/>
</dbReference>
<dbReference type="InterPro" id="IPR029058">
    <property type="entry name" value="AB_hydrolase_fold"/>
</dbReference>
<evidence type="ECO:0008006" key="4">
    <source>
        <dbReference type="Google" id="ProtNLM"/>
    </source>
</evidence>
<evidence type="ECO:0000313" key="2">
    <source>
        <dbReference type="EMBL" id="QDU55338.1"/>
    </source>
</evidence>
<dbReference type="PANTHER" id="PTHR43037">
    <property type="entry name" value="UNNAMED PRODUCT-RELATED"/>
    <property type="match status" value="1"/>
</dbReference>
<evidence type="ECO:0000256" key="1">
    <source>
        <dbReference type="ARBA" id="ARBA00022729"/>
    </source>
</evidence>
<keyword evidence="1" id="KW-0732">Signal</keyword>
<sequence>MWFVADCLPNGCFVIYRLLIFCLLSFATLAQGATVRLNDGRVLKGKVITLSGVADDPNSTDPKAGEVKVAPILLVDDGLRRTYVGKAIDVKEVIEGDDARVVRLRPWQNVAEHGGGMMSVGPSLAIEPWDKFGRRRFVMQAPDGPLSIIQGMTEITPDYVRVEGLTGARRPIQWDMRLATSSIPRDQLSAILHQLIKDDDYEGRLQIVQLYLQSERYVEAADELDKVGKDFPDREELGDNLRQLRQLSARSILREIELRQSVGQHTLVKKLLPRFPSEDVAGETLQQVREILTEYDQLEARKQLFFSKLSGEIEKLADASHQQLGKQLLEEVKTDLTYDTLNRTASFMQLVDDEAMTAERKVALAMSGWLLGSTQALDNFGVAASLMQVRNKVVEYLREDQAARRAQILHDINELEGGTPERVAEILKLIKPPEPLPEDAKKGIRFFDMHLELPAPSGPARYLVQLPPDYDPLRHYPTILTLNGHGYRPELQLDYWAGGPHPTQGRIGQAMRHGYIVIAVDWLEPHQAEYNYSLREHQAVLGSLRDAMRRFSIDTDRVFLTGHGIGGDAAWDIGLAHPDLWAGVIPFLARSEKYTPRYRDNASHVDWYFVDGELNGDNIEHNATQWDFYLRPGIPATLVEYRGRGFEPYHDEIQRLFDWMSSPGRRRRLPPAEFEVKSMRPWDNFFWWLEVEGLPERSMVAPETWPPDRGTRPTQIRGRMYETNKLGVFHQAERTTVWLSPDFVDFQQPMEIEKNGTRISPRDRNIEPDLRVMLEDARTRCDRLHPYWAKVTD</sequence>
<dbReference type="SUPFAM" id="SSF53474">
    <property type="entry name" value="alpha/beta-Hydrolases"/>
    <property type="match status" value="1"/>
</dbReference>
<gene>
    <name evidence="2" type="ORF">Pan181_15270</name>
</gene>
<accession>A0A518AKR9</accession>
<dbReference type="KEGG" id="amuc:Pan181_15270"/>
<protein>
    <recommendedName>
        <fullName evidence="4">Alpha/beta hydrolase family protein</fullName>
    </recommendedName>
</protein>
<keyword evidence="3" id="KW-1185">Reference proteome</keyword>
<dbReference type="AlphaFoldDB" id="A0A518AKR9"/>
<organism evidence="2 3">
    <name type="scientific">Aeoliella mucimassa</name>
    <dbReference type="NCBI Taxonomy" id="2527972"/>
    <lineage>
        <taxon>Bacteria</taxon>
        <taxon>Pseudomonadati</taxon>
        <taxon>Planctomycetota</taxon>
        <taxon>Planctomycetia</taxon>
        <taxon>Pirellulales</taxon>
        <taxon>Lacipirellulaceae</taxon>
        <taxon>Aeoliella</taxon>
    </lineage>
</organism>
<reference evidence="2 3" key="1">
    <citation type="submission" date="2019-02" db="EMBL/GenBank/DDBJ databases">
        <title>Deep-cultivation of Planctomycetes and their phenomic and genomic characterization uncovers novel biology.</title>
        <authorList>
            <person name="Wiegand S."/>
            <person name="Jogler M."/>
            <person name="Boedeker C."/>
            <person name="Pinto D."/>
            <person name="Vollmers J."/>
            <person name="Rivas-Marin E."/>
            <person name="Kohn T."/>
            <person name="Peeters S.H."/>
            <person name="Heuer A."/>
            <person name="Rast P."/>
            <person name="Oberbeckmann S."/>
            <person name="Bunk B."/>
            <person name="Jeske O."/>
            <person name="Meyerdierks A."/>
            <person name="Storesund J.E."/>
            <person name="Kallscheuer N."/>
            <person name="Luecker S."/>
            <person name="Lage O.M."/>
            <person name="Pohl T."/>
            <person name="Merkel B.J."/>
            <person name="Hornburger P."/>
            <person name="Mueller R.-W."/>
            <person name="Bruemmer F."/>
            <person name="Labrenz M."/>
            <person name="Spormann A.M."/>
            <person name="Op den Camp H."/>
            <person name="Overmann J."/>
            <person name="Amann R."/>
            <person name="Jetten M.S.M."/>
            <person name="Mascher T."/>
            <person name="Medema M.H."/>
            <person name="Devos D.P."/>
            <person name="Kaster A.-K."/>
            <person name="Ovreas L."/>
            <person name="Rohde M."/>
            <person name="Galperin M.Y."/>
            <person name="Jogler C."/>
        </authorList>
    </citation>
    <scope>NUCLEOTIDE SEQUENCE [LARGE SCALE GENOMIC DNA]</scope>
    <source>
        <strain evidence="2 3">Pan181</strain>
    </source>
</reference>
<dbReference type="EMBL" id="CP036278">
    <property type="protein sequence ID" value="QDU55338.1"/>
    <property type="molecule type" value="Genomic_DNA"/>
</dbReference>
<dbReference type="PANTHER" id="PTHR43037:SF1">
    <property type="entry name" value="BLL1128 PROTEIN"/>
    <property type="match status" value="1"/>
</dbReference>
<name>A0A518AKR9_9BACT</name>
<dbReference type="InterPro" id="IPR050955">
    <property type="entry name" value="Plant_Biomass_Hydrol_Est"/>
</dbReference>
<proteinExistence type="predicted"/>
<dbReference type="Gene3D" id="3.40.50.1820">
    <property type="entry name" value="alpha/beta hydrolase"/>
    <property type="match status" value="1"/>
</dbReference>
<evidence type="ECO:0000313" key="3">
    <source>
        <dbReference type="Proteomes" id="UP000315750"/>
    </source>
</evidence>